<protein>
    <submittedName>
        <fullName evidence="2">UBA domain-containing protein</fullName>
    </submittedName>
</protein>
<organism evidence="1 2">
    <name type="scientific">Angiostrongylus cantonensis</name>
    <name type="common">Rat lungworm</name>
    <dbReference type="NCBI Taxonomy" id="6313"/>
    <lineage>
        <taxon>Eukaryota</taxon>
        <taxon>Metazoa</taxon>
        <taxon>Ecdysozoa</taxon>
        <taxon>Nematoda</taxon>
        <taxon>Chromadorea</taxon>
        <taxon>Rhabditida</taxon>
        <taxon>Rhabditina</taxon>
        <taxon>Rhabditomorpha</taxon>
        <taxon>Strongyloidea</taxon>
        <taxon>Metastrongylidae</taxon>
        <taxon>Angiostrongylus</taxon>
    </lineage>
</organism>
<sequence length="146" mass="16172">MTLHRDEESSPYMAVFDDDEVDVRVGRHRDKLELIRDSLRPFEQTVGDIVPVTAAEQNVQHSETHLTVVESATNSGALGQQRAMVDSLIAQGYDQDAAFYALKLVKFASTAAAVDVLKHINHDHANMEGKSVSLKLSGHFCFSLYV</sequence>
<dbReference type="AlphaFoldDB" id="A0A0K0D3J4"/>
<dbReference type="Proteomes" id="UP000035642">
    <property type="component" value="Unassembled WGS sequence"/>
</dbReference>
<keyword evidence="1" id="KW-1185">Reference proteome</keyword>
<accession>A0A0K0D3J4</accession>
<dbReference type="STRING" id="6313.A0A0K0D3J4"/>
<evidence type="ECO:0000313" key="1">
    <source>
        <dbReference type="Proteomes" id="UP000035642"/>
    </source>
</evidence>
<evidence type="ECO:0000313" key="2">
    <source>
        <dbReference type="WBParaSite" id="ACAC_0000463901-mRNA-1"/>
    </source>
</evidence>
<reference evidence="1" key="1">
    <citation type="submission" date="2012-09" db="EMBL/GenBank/DDBJ databases">
        <authorList>
            <person name="Martin A.A."/>
        </authorList>
    </citation>
    <scope>NUCLEOTIDE SEQUENCE</scope>
</reference>
<reference evidence="2" key="2">
    <citation type="submission" date="2017-02" db="UniProtKB">
        <authorList>
            <consortium name="WormBaseParasite"/>
        </authorList>
    </citation>
    <scope>IDENTIFICATION</scope>
</reference>
<name>A0A0K0D3J4_ANGCA</name>
<proteinExistence type="predicted"/>
<dbReference type="WBParaSite" id="ACAC_0000463901-mRNA-1">
    <property type="protein sequence ID" value="ACAC_0000463901-mRNA-1"/>
    <property type="gene ID" value="ACAC_0000463901"/>
</dbReference>